<evidence type="ECO:0000313" key="2">
    <source>
        <dbReference type="Proteomes" id="UP001234297"/>
    </source>
</evidence>
<evidence type="ECO:0000313" key="1">
    <source>
        <dbReference type="EMBL" id="KAJ8649858.1"/>
    </source>
</evidence>
<sequence>MLVLRLVLPGPVNLLLSMLGRPWNIWLGFVPVFTSNDTELKRDLKTSLGETQINPLTLLMEKREEKVLKASHFVFVHGAMHGAWCWYKVRSHLESTGHKVSCLDLKSSGIDLSDPNTISSFEEYNKPLFDFMSNLQDDEKVILVGHSMGGLSLTRSIQEFGNKIHVAVYICADCGQRLPNKNMDIPRNIWEEGHALGLDKPPTRLMLKEFQRDFLYHLSPVEDSALASMLLRPVPAMEREDVRVDGGGYMDKVKRVYIKTMKDRLVRPEVQEQLIQMWPPSKVLEIESDHSPFFSAPNQLINLLFEATAHE</sequence>
<reference evidence="1 2" key="1">
    <citation type="journal article" date="2022" name="Hortic Res">
        <title>A haplotype resolved chromosomal level avocado genome allows analysis of novel avocado genes.</title>
        <authorList>
            <person name="Nath O."/>
            <person name="Fletcher S.J."/>
            <person name="Hayward A."/>
            <person name="Shaw L.M."/>
            <person name="Masouleh A.K."/>
            <person name="Furtado A."/>
            <person name="Henry R.J."/>
            <person name="Mitter N."/>
        </authorList>
    </citation>
    <scope>NUCLEOTIDE SEQUENCE [LARGE SCALE GENOMIC DNA]</scope>
    <source>
        <strain evidence="2">cv. Hass</strain>
    </source>
</reference>
<keyword evidence="2" id="KW-1185">Reference proteome</keyword>
<proteinExistence type="predicted"/>
<name>A0ACC2MWQ7_PERAE</name>
<organism evidence="1 2">
    <name type="scientific">Persea americana</name>
    <name type="common">Avocado</name>
    <dbReference type="NCBI Taxonomy" id="3435"/>
    <lineage>
        <taxon>Eukaryota</taxon>
        <taxon>Viridiplantae</taxon>
        <taxon>Streptophyta</taxon>
        <taxon>Embryophyta</taxon>
        <taxon>Tracheophyta</taxon>
        <taxon>Spermatophyta</taxon>
        <taxon>Magnoliopsida</taxon>
        <taxon>Magnoliidae</taxon>
        <taxon>Laurales</taxon>
        <taxon>Lauraceae</taxon>
        <taxon>Persea</taxon>
    </lineage>
</organism>
<dbReference type="Proteomes" id="UP001234297">
    <property type="component" value="Chromosome 1"/>
</dbReference>
<comment type="caution">
    <text evidence="1">The sequence shown here is derived from an EMBL/GenBank/DDBJ whole genome shotgun (WGS) entry which is preliminary data.</text>
</comment>
<protein>
    <submittedName>
        <fullName evidence="1">Uncharacterized protein</fullName>
    </submittedName>
</protein>
<gene>
    <name evidence="1" type="ORF">MRB53_002881</name>
</gene>
<accession>A0ACC2MWQ7</accession>
<dbReference type="EMBL" id="CM056809">
    <property type="protein sequence ID" value="KAJ8649858.1"/>
    <property type="molecule type" value="Genomic_DNA"/>
</dbReference>